<dbReference type="KEGG" id="pbl:PAAG_08098"/>
<dbReference type="Proteomes" id="UP000002059">
    <property type="component" value="Partially assembled WGS sequence"/>
</dbReference>
<evidence type="ECO:0000256" key="1">
    <source>
        <dbReference type="SAM" id="SignalP"/>
    </source>
</evidence>
<gene>
    <name evidence="2" type="ORF">PAAG_08098</name>
</gene>
<dbReference type="RefSeq" id="XP_002790031.2">
    <property type="nucleotide sequence ID" value="XM_002789985.2"/>
</dbReference>
<feature type="signal peptide" evidence="1">
    <location>
        <begin position="1"/>
        <end position="20"/>
    </location>
</feature>
<reference evidence="2 3" key="1">
    <citation type="journal article" date="2011" name="PLoS Genet.">
        <title>Comparative genomic analysis of human fungal pathogens causing paracoccidioidomycosis.</title>
        <authorList>
            <person name="Desjardins C.A."/>
            <person name="Champion M.D."/>
            <person name="Holder J.W."/>
            <person name="Muszewska A."/>
            <person name="Goldberg J."/>
            <person name="Bailao A.M."/>
            <person name="Brigido M.M."/>
            <person name="Ferreira M.E."/>
            <person name="Garcia A.M."/>
            <person name="Grynberg M."/>
            <person name="Gujja S."/>
            <person name="Heiman D.I."/>
            <person name="Henn M.R."/>
            <person name="Kodira C.D."/>
            <person name="Leon-Narvaez H."/>
            <person name="Longo L.V."/>
            <person name="Ma L.J."/>
            <person name="Malavazi I."/>
            <person name="Matsuo A.L."/>
            <person name="Morais F.V."/>
            <person name="Pereira M."/>
            <person name="Rodriguez-Brito S."/>
            <person name="Sakthikumar S."/>
            <person name="Salem-Izacc S.M."/>
            <person name="Sykes S.M."/>
            <person name="Teixeira M.M."/>
            <person name="Vallejo M.C."/>
            <person name="Walter M.E."/>
            <person name="Yandava C."/>
            <person name="Young S."/>
            <person name="Zeng Q."/>
            <person name="Zucker J."/>
            <person name="Felipe M.S."/>
            <person name="Goldman G.H."/>
            <person name="Haas B.J."/>
            <person name="McEwen J.G."/>
            <person name="Nino-Vega G."/>
            <person name="Puccia R."/>
            <person name="San-Blas G."/>
            <person name="Soares C.M."/>
            <person name="Birren B.W."/>
            <person name="Cuomo C.A."/>
        </authorList>
    </citation>
    <scope>NUCLEOTIDE SEQUENCE [LARGE SCALE GENOMIC DNA]</scope>
    <source>
        <strain evidence="3">ATCC MYA-826 / Pb01</strain>
    </source>
</reference>
<dbReference type="VEuPathDB" id="FungiDB:PAAG_08098"/>
<proteinExistence type="predicted"/>
<feature type="chain" id="PRO_5002910454" evidence="1">
    <location>
        <begin position="21"/>
        <end position="80"/>
    </location>
</feature>
<sequence>MKILWLAAAAVVPLSQVSLAKRAGSHTATISHPQATIIGDEKLGVEVLPSIPFAKPPVGPLHLKSPQLIAELLGNMKLKE</sequence>
<dbReference type="GeneID" id="9093223"/>
<evidence type="ECO:0000313" key="3">
    <source>
        <dbReference type="Proteomes" id="UP000002059"/>
    </source>
</evidence>
<dbReference type="OrthoDB" id="408631at2759"/>
<dbReference type="AlphaFoldDB" id="C1HBF7"/>
<name>C1HBF7_PARBA</name>
<keyword evidence="3" id="KW-1185">Reference proteome</keyword>
<dbReference type="HOGENOM" id="CLU_2590400_0_0_1"/>
<evidence type="ECO:0000313" key="2">
    <source>
        <dbReference type="EMBL" id="EEH37680.2"/>
    </source>
</evidence>
<accession>C1HBF7</accession>
<protein>
    <submittedName>
        <fullName evidence="2">Uncharacterized protein</fullName>
    </submittedName>
</protein>
<organism evidence="2 3">
    <name type="scientific">Paracoccidioides lutzii (strain ATCC MYA-826 / Pb01)</name>
    <name type="common">Paracoccidioides brasiliensis</name>
    <dbReference type="NCBI Taxonomy" id="502779"/>
    <lineage>
        <taxon>Eukaryota</taxon>
        <taxon>Fungi</taxon>
        <taxon>Dikarya</taxon>
        <taxon>Ascomycota</taxon>
        <taxon>Pezizomycotina</taxon>
        <taxon>Eurotiomycetes</taxon>
        <taxon>Eurotiomycetidae</taxon>
        <taxon>Onygenales</taxon>
        <taxon>Ajellomycetaceae</taxon>
        <taxon>Paracoccidioides</taxon>
    </lineage>
</organism>
<keyword evidence="1" id="KW-0732">Signal</keyword>
<dbReference type="EMBL" id="KN294020">
    <property type="protein sequence ID" value="EEH37680.2"/>
    <property type="molecule type" value="Genomic_DNA"/>
</dbReference>